<feature type="compositionally biased region" description="Polar residues" evidence="1">
    <location>
        <begin position="200"/>
        <end position="210"/>
    </location>
</feature>
<feature type="compositionally biased region" description="Basic and acidic residues" evidence="1">
    <location>
        <begin position="150"/>
        <end position="159"/>
    </location>
</feature>
<protein>
    <submittedName>
        <fullName evidence="3">Uncharacterized protein LOC101858132</fullName>
    </submittedName>
</protein>
<sequence length="360" mass="39930">MGRRKRRAVCSQRPPLIFLNSPTDEPAPLQSPDMAVENPLTAKTVPFDETIAWVSPQFRNTEPYYCQQRGRRQLRQNYASETFKTRKSKFVPLEFVHETYPSPSPRREGKSRNSCDGQGGKNNTSTVKTVASKTLDCFFTRSSMNSVHPTRADPGKENSQENVQRSVVEGFSPPPPPPTVQDNPGSTAKRNERVVHNCDVSKSASDSLISVPTHVPLDDDGDDGQKEKVVSQNDVSKSASESVERAVSMFVPTHIPLVDDNDDDDCGDEQNGQQSNQIQVRNCLSTETESEYNNVCDPARTGRPAMCGATLRRCTGTDSPPRCSQPDLVLAVDTPKGEYGLSHRQRQLKYVKYGLRNAIT</sequence>
<feature type="compositionally biased region" description="Polar residues" evidence="1">
    <location>
        <begin position="114"/>
        <end position="127"/>
    </location>
</feature>
<evidence type="ECO:0000313" key="2">
    <source>
        <dbReference type="Proteomes" id="UP000694888"/>
    </source>
</evidence>
<reference evidence="3" key="1">
    <citation type="submission" date="2025-08" db="UniProtKB">
        <authorList>
            <consortium name="RefSeq"/>
        </authorList>
    </citation>
    <scope>IDENTIFICATION</scope>
</reference>
<dbReference type="RefSeq" id="XP_005109002.1">
    <property type="nucleotide sequence ID" value="XM_005108945.3"/>
</dbReference>
<dbReference type="Proteomes" id="UP000694888">
    <property type="component" value="Unplaced"/>
</dbReference>
<gene>
    <name evidence="3" type="primary">LOC101858132</name>
</gene>
<feature type="region of interest" description="Disordered" evidence="1">
    <location>
        <begin position="96"/>
        <end position="127"/>
    </location>
</feature>
<evidence type="ECO:0000313" key="3">
    <source>
        <dbReference type="RefSeq" id="XP_005109002.1"/>
    </source>
</evidence>
<dbReference type="InterPro" id="IPR029293">
    <property type="entry name" value="RHNO1"/>
</dbReference>
<organism evidence="2 3">
    <name type="scientific">Aplysia californica</name>
    <name type="common">California sea hare</name>
    <dbReference type="NCBI Taxonomy" id="6500"/>
    <lineage>
        <taxon>Eukaryota</taxon>
        <taxon>Metazoa</taxon>
        <taxon>Spiralia</taxon>
        <taxon>Lophotrochozoa</taxon>
        <taxon>Mollusca</taxon>
        <taxon>Gastropoda</taxon>
        <taxon>Heterobranchia</taxon>
        <taxon>Euthyneura</taxon>
        <taxon>Tectipleura</taxon>
        <taxon>Aplysiida</taxon>
        <taxon>Aplysioidea</taxon>
        <taxon>Aplysiidae</taxon>
        <taxon>Aplysia</taxon>
    </lineage>
</organism>
<proteinExistence type="predicted"/>
<dbReference type="GeneID" id="101858132"/>
<keyword evidence="2" id="KW-1185">Reference proteome</keyword>
<dbReference type="PANTHER" id="PTHR35541">
    <property type="entry name" value="RAD9, HUS1, RAD1-INTERACTING NUCLEAR ORPHAN PROTEIN 1"/>
    <property type="match status" value="1"/>
</dbReference>
<dbReference type="Pfam" id="PF15319">
    <property type="entry name" value="RHINO"/>
    <property type="match status" value="1"/>
</dbReference>
<dbReference type="PANTHER" id="PTHR35541:SF1">
    <property type="entry name" value="RAD9, HUS1, RAD1-INTERACTING NUCLEAR ORPHAN PROTEIN 1"/>
    <property type="match status" value="1"/>
</dbReference>
<feature type="region of interest" description="Disordered" evidence="1">
    <location>
        <begin position="144"/>
        <end position="227"/>
    </location>
</feature>
<evidence type="ECO:0000256" key="1">
    <source>
        <dbReference type="SAM" id="MobiDB-lite"/>
    </source>
</evidence>
<name>A0ABM0K557_APLCA</name>
<accession>A0ABM0K557</accession>